<reference evidence="2" key="1">
    <citation type="journal article" date="2020" name="Curr. Biol.">
        <title>Chromatin organization in early land plants reveals an ancestral association between H3K27me3, transposons, and constitutive heterochromatin.</title>
        <authorList>
            <person name="Montgomery S.A."/>
            <person name="Tanizawa Y."/>
            <person name="Galik B."/>
            <person name="Wang N."/>
            <person name="Ito T."/>
            <person name="Mochizuki T."/>
            <person name="Akimcheva S."/>
            <person name="Bowman J.L."/>
            <person name="Cognat V."/>
            <person name="Marechal-Drouard L."/>
            <person name="Ekker H."/>
            <person name="Hong S.F."/>
            <person name="Kohchi T."/>
            <person name="Lin S.S."/>
            <person name="Liu L.D."/>
            <person name="Nakamura Y."/>
            <person name="Valeeva L.R."/>
            <person name="Shakirov E.V."/>
            <person name="Shippen D.E."/>
            <person name="Wei W.L."/>
            <person name="Yagura M."/>
            <person name="Yamaoka S."/>
            <person name="Yamato K.T."/>
            <person name="Liu C."/>
            <person name="Berger F."/>
        </authorList>
    </citation>
    <scope>NUCLEOTIDE SEQUENCE [LARGE SCALE GENOMIC DNA]</scope>
    <source>
        <strain evidence="2">Tak-1</strain>
    </source>
</reference>
<dbReference type="AlphaFoldDB" id="A0AAF6BZ85"/>
<evidence type="ECO:0000313" key="2">
    <source>
        <dbReference type="Proteomes" id="UP001162541"/>
    </source>
</evidence>
<protein>
    <submittedName>
        <fullName evidence="1">Uncharacterized protein</fullName>
    </submittedName>
</protein>
<accession>A0AAF6BZ85</accession>
<name>A0AAF6BZ85_MARPO</name>
<sequence length="61" mass="7181">MCRALSAGLRLFEHLRFESSNCKQYVWDIFAVVNGVTLRPSDRRWHHYVGLEGAARCRSQW</sequence>
<gene>
    <name evidence="1" type="ORF">Mp_7g13600</name>
</gene>
<dbReference type="EMBL" id="AP019872">
    <property type="protein sequence ID" value="BBN17319.1"/>
    <property type="molecule type" value="Genomic_DNA"/>
</dbReference>
<dbReference type="Proteomes" id="UP001162541">
    <property type="component" value="Chromosome 7"/>
</dbReference>
<organism evidence="1 2">
    <name type="scientific">Marchantia polymorpha subsp. ruderalis</name>
    <dbReference type="NCBI Taxonomy" id="1480154"/>
    <lineage>
        <taxon>Eukaryota</taxon>
        <taxon>Viridiplantae</taxon>
        <taxon>Streptophyta</taxon>
        <taxon>Embryophyta</taxon>
        <taxon>Marchantiophyta</taxon>
        <taxon>Marchantiopsida</taxon>
        <taxon>Marchantiidae</taxon>
        <taxon>Marchantiales</taxon>
        <taxon>Marchantiaceae</taxon>
        <taxon>Marchantia</taxon>
    </lineage>
</organism>
<evidence type="ECO:0000313" key="1">
    <source>
        <dbReference type="EMBL" id="BBN17319.1"/>
    </source>
</evidence>
<proteinExistence type="predicted"/>